<feature type="transmembrane region" description="Helical" evidence="7">
    <location>
        <begin position="87"/>
        <end position="109"/>
    </location>
</feature>
<dbReference type="Proteomes" id="UP000700596">
    <property type="component" value="Unassembled WGS sequence"/>
</dbReference>
<evidence type="ECO:0000256" key="4">
    <source>
        <dbReference type="ARBA" id="ARBA00023136"/>
    </source>
</evidence>
<dbReference type="InterPro" id="IPR049326">
    <property type="entry name" value="Rhodopsin_dom_fungi"/>
</dbReference>
<dbReference type="OrthoDB" id="444631at2759"/>
<feature type="transmembrane region" description="Helical" evidence="7">
    <location>
        <begin position="121"/>
        <end position="144"/>
    </location>
</feature>
<evidence type="ECO:0000313" key="10">
    <source>
        <dbReference type="Proteomes" id="UP000700596"/>
    </source>
</evidence>
<evidence type="ECO:0000256" key="6">
    <source>
        <dbReference type="SAM" id="MobiDB-lite"/>
    </source>
</evidence>
<dbReference type="GO" id="GO:0016020">
    <property type="term" value="C:membrane"/>
    <property type="evidence" value="ECO:0007669"/>
    <property type="project" value="UniProtKB-SubCell"/>
</dbReference>
<feature type="domain" description="Rhodopsin" evidence="8">
    <location>
        <begin position="28"/>
        <end position="263"/>
    </location>
</feature>
<feature type="transmembrane region" description="Helical" evidence="7">
    <location>
        <begin position="44"/>
        <end position="67"/>
    </location>
</feature>
<evidence type="ECO:0000256" key="7">
    <source>
        <dbReference type="SAM" id="Phobius"/>
    </source>
</evidence>
<feature type="compositionally biased region" description="Basic and acidic residues" evidence="6">
    <location>
        <begin position="306"/>
        <end position="317"/>
    </location>
</feature>
<dbReference type="PANTHER" id="PTHR33048">
    <property type="entry name" value="PTH11-LIKE INTEGRAL MEMBRANE PROTEIN (AFU_ORTHOLOGUE AFUA_5G11245)"/>
    <property type="match status" value="1"/>
</dbReference>
<feature type="region of interest" description="Disordered" evidence="6">
    <location>
        <begin position="282"/>
        <end position="319"/>
    </location>
</feature>
<proteinExistence type="inferred from homology"/>
<comment type="subcellular location">
    <subcellularLocation>
        <location evidence="1">Membrane</location>
        <topology evidence="1">Multi-pass membrane protein</topology>
    </subcellularLocation>
</comment>
<evidence type="ECO:0000256" key="5">
    <source>
        <dbReference type="ARBA" id="ARBA00038359"/>
    </source>
</evidence>
<gene>
    <name evidence="9" type="ORF">B0J11DRAFT_425457</name>
</gene>
<feature type="transmembrane region" description="Helical" evidence="7">
    <location>
        <begin position="12"/>
        <end position="32"/>
    </location>
</feature>
<keyword evidence="3 7" id="KW-1133">Transmembrane helix</keyword>
<dbReference type="PANTHER" id="PTHR33048:SF47">
    <property type="entry name" value="INTEGRAL MEMBRANE PROTEIN-RELATED"/>
    <property type="match status" value="1"/>
</dbReference>
<evidence type="ECO:0000256" key="2">
    <source>
        <dbReference type="ARBA" id="ARBA00022692"/>
    </source>
</evidence>
<protein>
    <recommendedName>
        <fullName evidence="8">Rhodopsin domain-containing protein</fullName>
    </recommendedName>
</protein>
<evidence type="ECO:0000259" key="8">
    <source>
        <dbReference type="Pfam" id="PF20684"/>
    </source>
</evidence>
<dbReference type="AlphaFoldDB" id="A0A9P9EF59"/>
<evidence type="ECO:0000256" key="1">
    <source>
        <dbReference type="ARBA" id="ARBA00004141"/>
    </source>
</evidence>
<evidence type="ECO:0000256" key="3">
    <source>
        <dbReference type="ARBA" id="ARBA00022989"/>
    </source>
</evidence>
<keyword evidence="10" id="KW-1185">Reference proteome</keyword>
<accession>A0A9P9EF59</accession>
<keyword evidence="2 7" id="KW-0812">Transmembrane</keyword>
<feature type="compositionally biased region" description="Polar residues" evidence="6">
    <location>
        <begin position="284"/>
        <end position="301"/>
    </location>
</feature>
<sequence length="374" mass="41931">MSSYGRRGVESVIITSVFTALAVIAVTLRIYTRLLIVRCVGLDDYCIVLSMFFCIGLTVTIGMQVRYGMGMHINTLSQENMENSLKAFWASLTVYNLSLGLTKTSILLQYQRVFFTKTFQIVCWITMAVVGVYSVWTVFGNMFACVPIRAFWTHETPARCISLFPMWFTNAALNIVTDLAIIILPMPVIRSLNLARRQKQALIGIFAVGGFVCVVSIIRIHSLAVISNSFDPTYDNPSAATWSSLETSIGIICSCLPCLRPLMVIWLPKIFPKSARSGPGTPFYNRNSYGNHLSATETQPSPIEVKNSRSSDDREGPNNRIQIVTEVHMQVDKDNARYLGTRGTEMSHRAERHSSTETLIREDRQCVQLERTAI</sequence>
<evidence type="ECO:0000313" key="9">
    <source>
        <dbReference type="EMBL" id="KAH7135987.1"/>
    </source>
</evidence>
<dbReference type="InterPro" id="IPR052337">
    <property type="entry name" value="SAT4-like"/>
</dbReference>
<organism evidence="9 10">
    <name type="scientific">Dendryphion nanum</name>
    <dbReference type="NCBI Taxonomy" id="256645"/>
    <lineage>
        <taxon>Eukaryota</taxon>
        <taxon>Fungi</taxon>
        <taxon>Dikarya</taxon>
        <taxon>Ascomycota</taxon>
        <taxon>Pezizomycotina</taxon>
        <taxon>Dothideomycetes</taxon>
        <taxon>Pleosporomycetidae</taxon>
        <taxon>Pleosporales</taxon>
        <taxon>Torulaceae</taxon>
        <taxon>Dendryphion</taxon>
    </lineage>
</organism>
<feature type="transmembrane region" description="Helical" evidence="7">
    <location>
        <begin position="201"/>
        <end position="227"/>
    </location>
</feature>
<dbReference type="EMBL" id="JAGMWT010000002">
    <property type="protein sequence ID" value="KAH7135987.1"/>
    <property type="molecule type" value="Genomic_DNA"/>
</dbReference>
<feature type="transmembrane region" description="Helical" evidence="7">
    <location>
        <begin position="164"/>
        <end position="189"/>
    </location>
</feature>
<comment type="similarity">
    <text evidence="5">Belongs to the SAT4 family.</text>
</comment>
<comment type="caution">
    <text evidence="9">The sequence shown here is derived from an EMBL/GenBank/DDBJ whole genome shotgun (WGS) entry which is preliminary data.</text>
</comment>
<dbReference type="Pfam" id="PF20684">
    <property type="entry name" value="Fung_rhodopsin"/>
    <property type="match status" value="1"/>
</dbReference>
<keyword evidence="4 7" id="KW-0472">Membrane</keyword>
<reference evidence="9" key="1">
    <citation type="journal article" date="2021" name="Nat. Commun.">
        <title>Genetic determinants of endophytism in the Arabidopsis root mycobiome.</title>
        <authorList>
            <person name="Mesny F."/>
            <person name="Miyauchi S."/>
            <person name="Thiergart T."/>
            <person name="Pickel B."/>
            <person name="Atanasova L."/>
            <person name="Karlsson M."/>
            <person name="Huettel B."/>
            <person name="Barry K.W."/>
            <person name="Haridas S."/>
            <person name="Chen C."/>
            <person name="Bauer D."/>
            <person name="Andreopoulos W."/>
            <person name="Pangilinan J."/>
            <person name="LaButti K."/>
            <person name="Riley R."/>
            <person name="Lipzen A."/>
            <person name="Clum A."/>
            <person name="Drula E."/>
            <person name="Henrissat B."/>
            <person name="Kohler A."/>
            <person name="Grigoriev I.V."/>
            <person name="Martin F.M."/>
            <person name="Hacquard S."/>
        </authorList>
    </citation>
    <scope>NUCLEOTIDE SEQUENCE</scope>
    <source>
        <strain evidence="9">MPI-CAGE-CH-0243</strain>
    </source>
</reference>
<name>A0A9P9EF59_9PLEO</name>